<evidence type="ECO:0000313" key="1">
    <source>
        <dbReference type="EMBL" id="CCM06408.1"/>
    </source>
</evidence>
<organism evidence="1 2">
    <name type="scientific">Fibroporia radiculosa</name>
    <dbReference type="NCBI Taxonomy" id="599839"/>
    <lineage>
        <taxon>Eukaryota</taxon>
        <taxon>Fungi</taxon>
        <taxon>Dikarya</taxon>
        <taxon>Basidiomycota</taxon>
        <taxon>Agaricomycotina</taxon>
        <taxon>Agaricomycetes</taxon>
        <taxon>Polyporales</taxon>
        <taxon>Fibroporiaceae</taxon>
        <taxon>Fibroporia</taxon>
    </lineage>
</organism>
<evidence type="ECO:0000313" key="2">
    <source>
        <dbReference type="Proteomes" id="UP000006352"/>
    </source>
</evidence>
<reference evidence="1 2" key="1">
    <citation type="journal article" date="2012" name="Appl. Environ. Microbiol.">
        <title>Short-read sequencing for genomic analysis of the brown rot fungus Fibroporia radiculosa.</title>
        <authorList>
            <person name="Tang J.D."/>
            <person name="Perkins A.D."/>
            <person name="Sonstegard T.S."/>
            <person name="Schroeder S.G."/>
            <person name="Burgess S.C."/>
            <person name="Diehl S.V."/>
        </authorList>
    </citation>
    <scope>NUCLEOTIDE SEQUENCE [LARGE SCALE GENOMIC DNA]</scope>
    <source>
        <strain evidence="1 2">TFFH 294</strain>
    </source>
</reference>
<proteinExistence type="predicted"/>
<name>J4GI09_9APHY</name>
<dbReference type="InParanoid" id="J4GI09"/>
<keyword evidence="2" id="KW-1185">Reference proteome</keyword>
<sequence>MVEIPGKPIDLKEYDGLSGRSPVPFHIKLVPRHENVAKVLGLSNPLRLFVSLYFIALNV</sequence>
<accession>J4GI09</accession>
<dbReference type="AlphaFoldDB" id="J4GI09"/>
<dbReference type="RefSeq" id="XP_012185691.1">
    <property type="nucleotide sequence ID" value="XM_012330301.1"/>
</dbReference>
<dbReference type="EMBL" id="HE797319">
    <property type="protein sequence ID" value="CCM06408.1"/>
    <property type="molecule type" value="Genomic_DNA"/>
</dbReference>
<dbReference type="HOGENOM" id="CLU_2960761_0_0_1"/>
<dbReference type="GeneID" id="24101308"/>
<dbReference type="STRING" id="599839.J4GI09"/>
<gene>
    <name evidence="1" type="ORF">FIBRA_08669</name>
</gene>
<dbReference type="Proteomes" id="UP000006352">
    <property type="component" value="Unassembled WGS sequence"/>
</dbReference>
<protein>
    <submittedName>
        <fullName evidence="1">Uncharacterized protein</fullName>
    </submittedName>
</protein>
<dbReference type="OrthoDB" id="1470350at2759"/>